<proteinExistence type="predicted"/>
<dbReference type="InterPro" id="IPR003313">
    <property type="entry name" value="AraC-bd"/>
</dbReference>
<evidence type="ECO:0000256" key="3">
    <source>
        <dbReference type="ARBA" id="ARBA00023163"/>
    </source>
</evidence>
<comment type="caution">
    <text evidence="5">The sequence shown here is derived from an EMBL/GenBank/DDBJ whole genome shotgun (WGS) entry which is preliminary data.</text>
</comment>
<evidence type="ECO:0000256" key="1">
    <source>
        <dbReference type="ARBA" id="ARBA00023015"/>
    </source>
</evidence>
<dbReference type="InterPro" id="IPR009057">
    <property type="entry name" value="Homeodomain-like_sf"/>
</dbReference>
<dbReference type="InterPro" id="IPR018060">
    <property type="entry name" value="HTH_AraC"/>
</dbReference>
<keyword evidence="2" id="KW-0238">DNA-binding</keyword>
<sequence>MEKTAAPGLHIVPANNQMCHCIQLFGESLFLDHFVQNKPFRSTQYLLIFIEQGSVTISVNGEQSIYPAGSLFLVCPSHQLHFTTSPGNCTMYILSYDEQSGEKLHLDFGCYKAYHAIFEKREIVSYAMEDPLRGYFTSMLHQLDYYLKIRHEDNFKIHIVSNIFSAIIYTMIDLMHENIDMEDHSYSRKEKIVMDFLDLVEKEFRNTKGIGQYAEKLHVSVQYLSICVRTVTQKTPSFFINHAVLTEAKALLLNTDHTLSAIADDLEFPDPFTFGKFFKRLTGTSPGKFRKRA</sequence>
<dbReference type="PANTHER" id="PTHR43280">
    <property type="entry name" value="ARAC-FAMILY TRANSCRIPTIONAL REGULATOR"/>
    <property type="match status" value="1"/>
</dbReference>
<dbReference type="SUPFAM" id="SSF51215">
    <property type="entry name" value="Regulatory protein AraC"/>
    <property type="match status" value="1"/>
</dbReference>
<dbReference type="RefSeq" id="WP_237872680.1">
    <property type="nucleotide sequence ID" value="NZ_JAKLTR010000008.1"/>
</dbReference>
<dbReference type="PANTHER" id="PTHR43280:SF32">
    <property type="entry name" value="TRANSCRIPTIONAL REGULATORY PROTEIN"/>
    <property type="match status" value="1"/>
</dbReference>
<dbReference type="InterPro" id="IPR037923">
    <property type="entry name" value="HTH-like"/>
</dbReference>
<name>A0ABS9KSS5_9BACT</name>
<keyword evidence="6" id="KW-1185">Reference proteome</keyword>
<keyword evidence="3" id="KW-0804">Transcription</keyword>
<keyword evidence="1" id="KW-0805">Transcription regulation</keyword>
<dbReference type="PROSITE" id="PS01124">
    <property type="entry name" value="HTH_ARAC_FAMILY_2"/>
    <property type="match status" value="1"/>
</dbReference>
<dbReference type="SUPFAM" id="SSF46689">
    <property type="entry name" value="Homeodomain-like"/>
    <property type="match status" value="1"/>
</dbReference>
<evidence type="ECO:0000256" key="2">
    <source>
        <dbReference type="ARBA" id="ARBA00023125"/>
    </source>
</evidence>
<evidence type="ECO:0000259" key="4">
    <source>
        <dbReference type="PROSITE" id="PS01124"/>
    </source>
</evidence>
<dbReference type="Pfam" id="PF12833">
    <property type="entry name" value="HTH_18"/>
    <property type="match status" value="1"/>
</dbReference>
<protein>
    <submittedName>
        <fullName evidence="5">AraC family transcriptional regulator</fullName>
    </submittedName>
</protein>
<dbReference type="Gene3D" id="1.10.10.60">
    <property type="entry name" value="Homeodomain-like"/>
    <property type="match status" value="1"/>
</dbReference>
<dbReference type="Pfam" id="PF02311">
    <property type="entry name" value="AraC_binding"/>
    <property type="match status" value="1"/>
</dbReference>
<accession>A0ABS9KSS5</accession>
<dbReference type="SMART" id="SM00342">
    <property type="entry name" value="HTH_ARAC"/>
    <property type="match status" value="1"/>
</dbReference>
<organism evidence="5 6">
    <name type="scientific">Terrimonas ginsenosidimutans</name>
    <dbReference type="NCBI Taxonomy" id="2908004"/>
    <lineage>
        <taxon>Bacteria</taxon>
        <taxon>Pseudomonadati</taxon>
        <taxon>Bacteroidota</taxon>
        <taxon>Chitinophagia</taxon>
        <taxon>Chitinophagales</taxon>
        <taxon>Chitinophagaceae</taxon>
        <taxon>Terrimonas</taxon>
    </lineage>
</organism>
<evidence type="ECO:0000313" key="5">
    <source>
        <dbReference type="EMBL" id="MCG2615379.1"/>
    </source>
</evidence>
<feature type="domain" description="HTH araC/xylS-type" evidence="4">
    <location>
        <begin position="194"/>
        <end position="292"/>
    </location>
</feature>
<gene>
    <name evidence="5" type="ORF">LZZ85_13850</name>
</gene>
<reference evidence="5" key="1">
    <citation type="submission" date="2022-01" db="EMBL/GenBank/DDBJ databases">
        <authorList>
            <person name="Jo J.-H."/>
            <person name="Im W.-T."/>
        </authorList>
    </citation>
    <scope>NUCLEOTIDE SEQUENCE</scope>
    <source>
        <strain evidence="5">NA20</strain>
    </source>
</reference>
<evidence type="ECO:0000313" key="6">
    <source>
        <dbReference type="Proteomes" id="UP001165367"/>
    </source>
</evidence>
<dbReference type="EMBL" id="JAKLTR010000008">
    <property type="protein sequence ID" value="MCG2615379.1"/>
    <property type="molecule type" value="Genomic_DNA"/>
</dbReference>
<dbReference type="Proteomes" id="UP001165367">
    <property type="component" value="Unassembled WGS sequence"/>
</dbReference>